<evidence type="ECO:0000256" key="2">
    <source>
        <dbReference type="SAM" id="SignalP"/>
    </source>
</evidence>
<proteinExistence type="predicted"/>
<dbReference type="RefSeq" id="XP_031769195.2">
    <property type="nucleotide sequence ID" value="XM_031913335.2"/>
</dbReference>
<keyword evidence="2" id="KW-0732">Signal</keyword>
<evidence type="ECO:0000256" key="1">
    <source>
        <dbReference type="SAM" id="MobiDB-lite"/>
    </source>
</evidence>
<dbReference type="Proteomes" id="UP001652740">
    <property type="component" value="Unplaced"/>
</dbReference>
<name>A0A6J3CBK7_GALME</name>
<feature type="region of interest" description="Disordered" evidence="1">
    <location>
        <begin position="61"/>
        <end position="95"/>
    </location>
</feature>
<dbReference type="GeneID" id="113518407"/>
<reference evidence="4" key="1">
    <citation type="submission" date="2025-08" db="UniProtKB">
        <authorList>
            <consortium name="RefSeq"/>
        </authorList>
    </citation>
    <scope>IDENTIFICATION</scope>
    <source>
        <tissue evidence="4">Whole larvae</tissue>
    </source>
</reference>
<keyword evidence="3" id="KW-1185">Reference proteome</keyword>
<feature type="compositionally biased region" description="Low complexity" evidence="1">
    <location>
        <begin position="61"/>
        <end position="86"/>
    </location>
</feature>
<organism evidence="3 4">
    <name type="scientific">Galleria mellonella</name>
    <name type="common">Greater wax moth</name>
    <dbReference type="NCBI Taxonomy" id="7137"/>
    <lineage>
        <taxon>Eukaryota</taxon>
        <taxon>Metazoa</taxon>
        <taxon>Ecdysozoa</taxon>
        <taxon>Arthropoda</taxon>
        <taxon>Hexapoda</taxon>
        <taxon>Insecta</taxon>
        <taxon>Pterygota</taxon>
        <taxon>Neoptera</taxon>
        <taxon>Endopterygota</taxon>
        <taxon>Lepidoptera</taxon>
        <taxon>Glossata</taxon>
        <taxon>Ditrysia</taxon>
        <taxon>Pyraloidea</taxon>
        <taxon>Pyralidae</taxon>
        <taxon>Galleriinae</taxon>
        <taxon>Galleria</taxon>
    </lineage>
</organism>
<evidence type="ECO:0000313" key="4">
    <source>
        <dbReference type="RefSeq" id="XP_031769195.2"/>
    </source>
</evidence>
<evidence type="ECO:0000313" key="3">
    <source>
        <dbReference type="Proteomes" id="UP001652740"/>
    </source>
</evidence>
<feature type="signal peptide" evidence="2">
    <location>
        <begin position="1"/>
        <end position="18"/>
    </location>
</feature>
<sequence length="153" mass="15819">MQTVTFVLLVAVVAMALAEGQFYVPRAYYTIDAEGHASAPVPLRRLRRSLSPYPYMHSGADANANANAEAEADSNGGNSNANANAHAKAHARSGSGGWAVPPLGLGSNLNTLSVGQPYRRSGPVYGARSVSAGSSVDLDSSGVGYYAQYASVD</sequence>
<protein>
    <submittedName>
        <fullName evidence="4">Uncharacterized protein LOC113518407</fullName>
    </submittedName>
</protein>
<accession>A0A6J3CBK7</accession>
<dbReference type="InParanoid" id="A0A6J3CBK7"/>
<dbReference type="AlphaFoldDB" id="A0A6J3CBK7"/>
<gene>
    <name evidence="4" type="primary">LOC113518407</name>
</gene>
<feature type="chain" id="PRO_5047157498" evidence="2">
    <location>
        <begin position="19"/>
        <end position="153"/>
    </location>
</feature>
<dbReference type="KEGG" id="gmw:113518407"/>